<reference evidence="1 2" key="1">
    <citation type="journal article" date="2002" name="Proc. Natl. Acad. Sci. U.S.A.">
        <title>Genome sequence of the hyperthermophilic crenarchaeon Pyrobaculum aerophilum.</title>
        <authorList>
            <person name="Fitz-Gibbon S.T."/>
            <person name="Ladner H."/>
            <person name="Kim U.J."/>
            <person name="Stetter K.O."/>
            <person name="Simon M.I."/>
            <person name="Miller J.H."/>
        </authorList>
    </citation>
    <scope>NUCLEOTIDE SEQUENCE [LARGE SCALE GENOMIC DNA]</scope>
    <source>
        <strain evidence="2">ATCC 51768 / DSM 7523 / JCM 9630 / CIP 104966 / NBRC 100827 / IM2</strain>
    </source>
</reference>
<evidence type="ECO:0000313" key="2">
    <source>
        <dbReference type="Proteomes" id="UP000002439"/>
    </source>
</evidence>
<protein>
    <submittedName>
        <fullName evidence="1">PaREP7</fullName>
    </submittedName>
</protein>
<sequence length="146" mass="16594">MYIWGSAIKCLFPIHSVHYIKIYPGERRWRQNEKRWAEANRRLSRIEEALGVTAEGLCSRYVWEDLREEIYTKGEAVVKRARSAKVDNVDLLVETNRHVDAVEVKIRPRVKDVGALLAKADVVRHVFGKGAVPVLAGAWVGDDVGE</sequence>
<gene>
    <name evidence="1" type="ordered locus">PAE1875</name>
</gene>
<dbReference type="AlphaFoldDB" id="Q8ZWB4"/>
<evidence type="ECO:0000313" key="1">
    <source>
        <dbReference type="EMBL" id="AAL63788.1"/>
    </source>
</evidence>
<dbReference type="eggNOG" id="arCOG01426">
    <property type="taxonomic scope" value="Archaea"/>
</dbReference>
<proteinExistence type="predicted"/>
<dbReference type="STRING" id="178306.PAE1875"/>
<dbReference type="PATRIC" id="fig|178306.9.peg.1388"/>
<dbReference type="Proteomes" id="UP000002439">
    <property type="component" value="Chromosome"/>
</dbReference>
<dbReference type="HOGENOM" id="CLU_1773266_0_0_2"/>
<dbReference type="PANTHER" id="PTHR34314">
    <property type="entry name" value="CRENARCHAEAL PROTEIN, PUTATIVE-RELATED"/>
    <property type="match status" value="1"/>
</dbReference>
<dbReference type="EMBL" id="AE009441">
    <property type="protein sequence ID" value="AAL63788.1"/>
    <property type="molecule type" value="Genomic_DNA"/>
</dbReference>
<dbReference type="InterPro" id="IPR011335">
    <property type="entry name" value="Restrct_endonuc-II-like"/>
</dbReference>
<name>Q8ZWB4_PYRAE</name>
<dbReference type="InParanoid" id="Q8ZWB4"/>
<organism evidence="1 2">
    <name type="scientific">Pyrobaculum aerophilum (strain ATCC 51768 / DSM 7523 / JCM 9630 / CIP 104966 / NBRC 100827 / IM2)</name>
    <dbReference type="NCBI Taxonomy" id="178306"/>
    <lineage>
        <taxon>Archaea</taxon>
        <taxon>Thermoproteota</taxon>
        <taxon>Thermoprotei</taxon>
        <taxon>Thermoproteales</taxon>
        <taxon>Thermoproteaceae</taxon>
        <taxon>Pyrobaculum</taxon>
    </lineage>
</organism>
<dbReference type="KEGG" id="pai:PAE1875"/>
<keyword evidence="2" id="KW-1185">Reference proteome</keyword>
<accession>Q8ZWB4</accession>
<dbReference type="PANTHER" id="PTHR34314:SF6">
    <property type="entry name" value="DUF3782 DOMAIN-CONTAINING PROTEIN"/>
    <property type="match status" value="1"/>
</dbReference>
<dbReference type="SUPFAM" id="SSF52980">
    <property type="entry name" value="Restriction endonuclease-like"/>
    <property type="match status" value="1"/>
</dbReference>
<dbReference type="EnsemblBacteria" id="AAL63788">
    <property type="protein sequence ID" value="AAL63788"/>
    <property type="gene ID" value="PAE1875"/>
</dbReference>